<evidence type="ECO:0000256" key="4">
    <source>
        <dbReference type="ARBA" id="ARBA00010617"/>
    </source>
</evidence>
<organism evidence="14 15">
    <name type="scientific">Ignelater luminosus</name>
    <name type="common">Cucubano</name>
    <name type="synonym">Pyrophorus luminosus</name>
    <dbReference type="NCBI Taxonomy" id="2038154"/>
    <lineage>
        <taxon>Eukaryota</taxon>
        <taxon>Metazoa</taxon>
        <taxon>Ecdysozoa</taxon>
        <taxon>Arthropoda</taxon>
        <taxon>Hexapoda</taxon>
        <taxon>Insecta</taxon>
        <taxon>Pterygota</taxon>
        <taxon>Neoptera</taxon>
        <taxon>Endopterygota</taxon>
        <taxon>Coleoptera</taxon>
        <taxon>Polyphaga</taxon>
        <taxon>Elateriformia</taxon>
        <taxon>Elateroidea</taxon>
        <taxon>Elateridae</taxon>
        <taxon>Agrypninae</taxon>
        <taxon>Pyrophorini</taxon>
        <taxon>Ignelater</taxon>
    </lineage>
</organism>
<dbReference type="Proteomes" id="UP000801492">
    <property type="component" value="Unassembled WGS sequence"/>
</dbReference>
<evidence type="ECO:0000256" key="12">
    <source>
        <dbReference type="PIRSR" id="PIRSR602401-1"/>
    </source>
</evidence>
<dbReference type="PANTHER" id="PTHR24291:SF187">
    <property type="entry name" value="CYTOCHROME P450 4AE1-RELATED"/>
    <property type="match status" value="1"/>
</dbReference>
<dbReference type="InterPro" id="IPR001128">
    <property type="entry name" value="Cyt_P450"/>
</dbReference>
<dbReference type="InterPro" id="IPR036396">
    <property type="entry name" value="Cyt_P450_sf"/>
</dbReference>
<dbReference type="GO" id="GO:0005789">
    <property type="term" value="C:endoplasmic reticulum membrane"/>
    <property type="evidence" value="ECO:0007669"/>
    <property type="project" value="UniProtKB-SubCell"/>
</dbReference>
<dbReference type="Gene3D" id="1.10.630.10">
    <property type="entry name" value="Cytochrome P450"/>
    <property type="match status" value="1"/>
</dbReference>
<dbReference type="CDD" id="cd20628">
    <property type="entry name" value="CYP4"/>
    <property type="match status" value="1"/>
</dbReference>
<keyword evidence="5 12" id="KW-0349">Heme</keyword>
<comment type="caution">
    <text evidence="14">The sequence shown here is derived from an EMBL/GenBank/DDBJ whole genome shotgun (WGS) entry which is preliminary data.</text>
</comment>
<gene>
    <name evidence="14" type="ORF">ILUMI_10731</name>
</gene>
<dbReference type="PRINTS" id="PR00385">
    <property type="entry name" value="P450"/>
</dbReference>
<comment type="cofactor">
    <cofactor evidence="1 12">
        <name>heme</name>
        <dbReference type="ChEBI" id="CHEBI:30413"/>
    </cofactor>
</comment>
<evidence type="ECO:0008006" key="16">
    <source>
        <dbReference type="Google" id="ProtNLM"/>
    </source>
</evidence>
<name>A0A8K0CZU7_IGNLU</name>
<dbReference type="GO" id="GO:0004497">
    <property type="term" value="F:monooxygenase activity"/>
    <property type="evidence" value="ECO:0007669"/>
    <property type="project" value="UniProtKB-KW"/>
</dbReference>
<keyword evidence="10 12" id="KW-0408">Iron</keyword>
<dbReference type="AlphaFoldDB" id="A0A8K0CZU7"/>
<proteinExistence type="inferred from homology"/>
<dbReference type="OrthoDB" id="1470350at2759"/>
<feature type="binding site" description="axial binding residue" evidence="12">
    <location>
        <position position="447"/>
    </location>
    <ligand>
        <name>heme</name>
        <dbReference type="ChEBI" id="CHEBI:30413"/>
    </ligand>
    <ligandPart>
        <name>Fe</name>
        <dbReference type="ChEBI" id="CHEBI:18248"/>
    </ligandPart>
</feature>
<dbReference type="PRINTS" id="PR00463">
    <property type="entry name" value="EP450I"/>
</dbReference>
<protein>
    <recommendedName>
        <fullName evidence="16">Cytochrome P450</fullName>
    </recommendedName>
</protein>
<evidence type="ECO:0000313" key="14">
    <source>
        <dbReference type="EMBL" id="KAF2895444.1"/>
    </source>
</evidence>
<evidence type="ECO:0000313" key="15">
    <source>
        <dbReference type="Proteomes" id="UP000801492"/>
    </source>
</evidence>
<dbReference type="SUPFAM" id="SSF48264">
    <property type="entry name" value="Cytochrome P450"/>
    <property type="match status" value="1"/>
</dbReference>
<dbReference type="PANTHER" id="PTHR24291">
    <property type="entry name" value="CYTOCHROME P450 FAMILY 4"/>
    <property type="match status" value="1"/>
</dbReference>
<keyword evidence="9 13" id="KW-0560">Oxidoreductase</keyword>
<evidence type="ECO:0000256" key="9">
    <source>
        <dbReference type="ARBA" id="ARBA00023002"/>
    </source>
</evidence>
<dbReference type="GO" id="GO:0016705">
    <property type="term" value="F:oxidoreductase activity, acting on paired donors, with incorporation or reduction of molecular oxygen"/>
    <property type="evidence" value="ECO:0007669"/>
    <property type="project" value="InterPro"/>
</dbReference>
<sequence>MIGVLVISVFVTLLTTWFLHYFKYEKHLNKIKGPRAWPLFGSALQLGSTTEFLQKVLESRKEFGPIYKVYVGFAPPVIVMSDPKLLEFVMGSTKIIDKASNYSFLHSWLGRGLLTSEGAKWQKHRKILTPAFHFKILEQFIEVFDSHGNILVQKLEKEVGKKSVDIYPYVTLCALDTICATAMGTEVNSQSDSESKYVTSVKEMSRIVIQRAFSVFKMFDFFYQFSKDYQKEREALKILHGYTDSVIQSRKEELIKTNGHSKDTEDNDEDSGIKKRKNFLDLLLQYKKDGQPITDKDIREEVDTFMFEGHDTTAAAMSFALYCLAKNPEAQEKVIEELRSIFGNDKDRPATHRELQEMKYLEAVIKETLRLYPSVPFFARNVHEDVEYDGLILPKNTTLSVQVYALHRDPVTFPDPERFDPERFTQEKQAGRAPYAYVPFSAGPRNCIGQKFAMLEMKSLLSKVLRNYELLEDPEHKLVLAAETVLKSANGIRIGLKKRNF</sequence>
<keyword evidence="15" id="KW-1185">Reference proteome</keyword>
<comment type="similarity">
    <text evidence="4 13">Belongs to the cytochrome P450 family.</text>
</comment>
<evidence type="ECO:0000256" key="13">
    <source>
        <dbReference type="RuleBase" id="RU000461"/>
    </source>
</evidence>
<evidence type="ECO:0000256" key="6">
    <source>
        <dbReference type="ARBA" id="ARBA00022723"/>
    </source>
</evidence>
<evidence type="ECO:0000256" key="11">
    <source>
        <dbReference type="ARBA" id="ARBA00023033"/>
    </source>
</evidence>
<evidence type="ECO:0000256" key="1">
    <source>
        <dbReference type="ARBA" id="ARBA00001971"/>
    </source>
</evidence>
<evidence type="ECO:0000256" key="2">
    <source>
        <dbReference type="ARBA" id="ARBA00004174"/>
    </source>
</evidence>
<keyword evidence="11 13" id="KW-0503">Monooxygenase</keyword>
<dbReference type="PROSITE" id="PS00086">
    <property type="entry name" value="CYTOCHROME_P450"/>
    <property type="match status" value="1"/>
</dbReference>
<dbReference type="EMBL" id="VTPC01005910">
    <property type="protein sequence ID" value="KAF2895444.1"/>
    <property type="molecule type" value="Genomic_DNA"/>
</dbReference>
<dbReference type="GO" id="GO:0020037">
    <property type="term" value="F:heme binding"/>
    <property type="evidence" value="ECO:0007669"/>
    <property type="project" value="InterPro"/>
</dbReference>
<evidence type="ECO:0000256" key="8">
    <source>
        <dbReference type="ARBA" id="ARBA00022848"/>
    </source>
</evidence>
<keyword evidence="6 12" id="KW-0479">Metal-binding</keyword>
<evidence type="ECO:0000256" key="3">
    <source>
        <dbReference type="ARBA" id="ARBA00004406"/>
    </source>
</evidence>
<dbReference type="InterPro" id="IPR050196">
    <property type="entry name" value="Cytochrome_P450_Monoox"/>
</dbReference>
<accession>A0A8K0CZU7</accession>
<dbReference type="InterPro" id="IPR017972">
    <property type="entry name" value="Cyt_P450_CS"/>
</dbReference>
<dbReference type="FunFam" id="1.10.630.10:FF:000182">
    <property type="entry name" value="Cytochrome P450 3A4"/>
    <property type="match status" value="1"/>
</dbReference>
<keyword evidence="7" id="KW-0256">Endoplasmic reticulum</keyword>
<reference evidence="14" key="1">
    <citation type="submission" date="2019-08" db="EMBL/GenBank/DDBJ databases">
        <title>The genome of the North American firefly Photinus pyralis.</title>
        <authorList>
            <consortium name="Photinus pyralis genome working group"/>
            <person name="Fallon T.R."/>
            <person name="Sander Lower S.E."/>
            <person name="Weng J.-K."/>
        </authorList>
    </citation>
    <scope>NUCLEOTIDE SEQUENCE</scope>
    <source>
        <strain evidence="14">TRF0915ILg1</strain>
        <tissue evidence="14">Whole body</tissue>
    </source>
</reference>
<dbReference type="InterPro" id="IPR002401">
    <property type="entry name" value="Cyt_P450_E_grp-I"/>
</dbReference>
<keyword evidence="8" id="KW-0492">Microsome</keyword>
<evidence type="ECO:0000256" key="7">
    <source>
        <dbReference type="ARBA" id="ARBA00022824"/>
    </source>
</evidence>
<evidence type="ECO:0000256" key="5">
    <source>
        <dbReference type="ARBA" id="ARBA00022617"/>
    </source>
</evidence>
<dbReference type="Pfam" id="PF00067">
    <property type="entry name" value="p450"/>
    <property type="match status" value="1"/>
</dbReference>
<evidence type="ECO:0000256" key="10">
    <source>
        <dbReference type="ARBA" id="ARBA00023004"/>
    </source>
</evidence>
<dbReference type="GO" id="GO:0005506">
    <property type="term" value="F:iron ion binding"/>
    <property type="evidence" value="ECO:0007669"/>
    <property type="project" value="InterPro"/>
</dbReference>
<comment type="subcellular location">
    <subcellularLocation>
        <location evidence="3">Endoplasmic reticulum membrane</location>
        <topology evidence="3">Peripheral membrane protein</topology>
    </subcellularLocation>
    <subcellularLocation>
        <location evidence="2">Microsome membrane</location>
        <topology evidence="2">Peripheral membrane protein</topology>
    </subcellularLocation>
</comment>